<dbReference type="OMA" id="FEWGFET"/>
<sequence length="110" mass="11983">MRRCGLGWRALRHMDSQCVISANPESGSSKDMHGVLAVRNRVETKLLLRRIDGAIQVRSNVDPTFYSLVGSGRSGGDHYGSSLLENPYIPYQCMDSYLSSTGLGSASMGK</sequence>
<keyword evidence="7" id="KW-1185">Reference proteome</keyword>
<keyword evidence="4 6" id="KW-0150">Chloroplast</keyword>
<dbReference type="OrthoDB" id="1920313at2759"/>
<evidence type="ECO:0000256" key="2">
    <source>
        <dbReference type="ARBA" id="ARBA00007638"/>
    </source>
</evidence>
<evidence type="ECO:0000256" key="5">
    <source>
        <dbReference type="ARBA" id="ARBA00022640"/>
    </source>
</evidence>
<accession>A0A834Y777</accession>
<comment type="subcellular location">
    <subcellularLocation>
        <location evidence="1">Plastid</location>
        <location evidence="1">Chloroplast</location>
    </subcellularLocation>
</comment>
<dbReference type="Proteomes" id="UP000655225">
    <property type="component" value="Unassembled WGS sequence"/>
</dbReference>
<evidence type="ECO:0000256" key="1">
    <source>
        <dbReference type="ARBA" id="ARBA00004229"/>
    </source>
</evidence>
<geneLocation type="chloroplast" evidence="6"/>
<organism evidence="6 7">
    <name type="scientific">Tetracentron sinense</name>
    <name type="common">Spur-leaf</name>
    <dbReference type="NCBI Taxonomy" id="13715"/>
    <lineage>
        <taxon>Eukaryota</taxon>
        <taxon>Viridiplantae</taxon>
        <taxon>Streptophyta</taxon>
        <taxon>Embryophyta</taxon>
        <taxon>Tracheophyta</taxon>
        <taxon>Spermatophyta</taxon>
        <taxon>Magnoliopsida</taxon>
        <taxon>Trochodendrales</taxon>
        <taxon>Trochodendraceae</taxon>
        <taxon>Tetracentron</taxon>
    </lineage>
</organism>
<comment type="similarity">
    <text evidence="2">Belongs to the ycf68 family.</text>
</comment>
<dbReference type="AlphaFoldDB" id="A0A834Y777"/>
<reference evidence="6 7" key="1">
    <citation type="submission" date="2020-04" db="EMBL/GenBank/DDBJ databases">
        <title>Plant Genome Project.</title>
        <authorList>
            <person name="Zhang R.-G."/>
        </authorList>
    </citation>
    <scope>NUCLEOTIDE SEQUENCE [LARGE SCALE GENOMIC DNA]</scope>
    <source>
        <strain evidence="6">YNK0</strain>
        <tissue evidence="6">Leaf</tissue>
    </source>
</reference>
<gene>
    <name evidence="6" type="ORF">HHK36_031466</name>
</gene>
<name>A0A834Y777_TETSI</name>
<evidence type="ECO:0000256" key="3">
    <source>
        <dbReference type="ARBA" id="ARBA00021456"/>
    </source>
</evidence>
<evidence type="ECO:0000256" key="4">
    <source>
        <dbReference type="ARBA" id="ARBA00022528"/>
    </source>
</evidence>
<protein>
    <recommendedName>
        <fullName evidence="3">Uncharacterized protein ycf68</fullName>
    </recommendedName>
</protein>
<dbReference type="GO" id="GO:0009507">
    <property type="term" value="C:chloroplast"/>
    <property type="evidence" value="ECO:0007669"/>
    <property type="project" value="UniProtKB-SubCell"/>
</dbReference>
<dbReference type="Pfam" id="PF10839">
    <property type="entry name" value="DUF2647"/>
    <property type="match status" value="1"/>
</dbReference>
<comment type="caution">
    <text evidence="6">The sequence shown here is derived from an EMBL/GenBank/DDBJ whole genome shotgun (WGS) entry which is preliminary data.</text>
</comment>
<dbReference type="InterPro" id="IPR022546">
    <property type="entry name" value="Uncharacterised_Ycf68"/>
</dbReference>
<dbReference type="EMBL" id="JABCRI010000026">
    <property type="protein sequence ID" value="KAF8376866.1"/>
    <property type="molecule type" value="Genomic_DNA"/>
</dbReference>
<proteinExistence type="inferred from homology"/>
<dbReference type="PANTHER" id="PTHR34890">
    <property type="entry name" value="ORF16-LACZ FUSION PROTEIN-RELATED"/>
    <property type="match status" value="1"/>
</dbReference>
<keyword evidence="5 6" id="KW-0934">Plastid</keyword>
<evidence type="ECO:0000313" key="6">
    <source>
        <dbReference type="EMBL" id="KAF8376866.1"/>
    </source>
</evidence>
<evidence type="ECO:0000313" key="7">
    <source>
        <dbReference type="Proteomes" id="UP000655225"/>
    </source>
</evidence>